<dbReference type="AlphaFoldDB" id="A0A165EU80"/>
<name>A0A165EU80_9BASI</name>
<feature type="region of interest" description="Disordered" evidence="1">
    <location>
        <begin position="1"/>
        <end position="124"/>
    </location>
</feature>
<evidence type="ECO:0000313" key="3">
    <source>
        <dbReference type="EMBL" id="KZT55533.1"/>
    </source>
</evidence>
<gene>
    <name evidence="3" type="ORF">CALCODRAFT_498558</name>
</gene>
<dbReference type="EMBL" id="KV423993">
    <property type="protein sequence ID" value="KZT55533.1"/>
    <property type="molecule type" value="Genomic_DNA"/>
</dbReference>
<evidence type="ECO:0000256" key="1">
    <source>
        <dbReference type="SAM" id="MobiDB-lite"/>
    </source>
</evidence>
<evidence type="ECO:0000256" key="2">
    <source>
        <dbReference type="SAM" id="Phobius"/>
    </source>
</evidence>
<evidence type="ECO:0008006" key="5">
    <source>
        <dbReference type="Google" id="ProtNLM"/>
    </source>
</evidence>
<proteinExistence type="predicted"/>
<feature type="compositionally biased region" description="Low complexity" evidence="1">
    <location>
        <begin position="38"/>
        <end position="124"/>
    </location>
</feature>
<accession>A0A165EU80</accession>
<keyword evidence="2" id="KW-1133">Transmembrane helix</keyword>
<keyword evidence="2" id="KW-0472">Membrane</keyword>
<protein>
    <recommendedName>
        <fullName evidence="5">REJ domain-containing protein</fullName>
    </recommendedName>
</protein>
<dbReference type="Proteomes" id="UP000076842">
    <property type="component" value="Unassembled WGS sequence"/>
</dbReference>
<organism evidence="3 4">
    <name type="scientific">Calocera cornea HHB12733</name>
    <dbReference type="NCBI Taxonomy" id="1353952"/>
    <lineage>
        <taxon>Eukaryota</taxon>
        <taxon>Fungi</taxon>
        <taxon>Dikarya</taxon>
        <taxon>Basidiomycota</taxon>
        <taxon>Agaricomycotina</taxon>
        <taxon>Dacrymycetes</taxon>
        <taxon>Dacrymycetales</taxon>
        <taxon>Dacrymycetaceae</taxon>
        <taxon>Calocera</taxon>
    </lineage>
</organism>
<keyword evidence="2" id="KW-0812">Transmembrane</keyword>
<reference evidence="3 4" key="1">
    <citation type="journal article" date="2016" name="Mol. Biol. Evol.">
        <title>Comparative Genomics of Early-Diverging Mushroom-Forming Fungi Provides Insights into the Origins of Lignocellulose Decay Capabilities.</title>
        <authorList>
            <person name="Nagy L.G."/>
            <person name="Riley R."/>
            <person name="Tritt A."/>
            <person name="Adam C."/>
            <person name="Daum C."/>
            <person name="Floudas D."/>
            <person name="Sun H."/>
            <person name="Yadav J.S."/>
            <person name="Pangilinan J."/>
            <person name="Larsson K.H."/>
            <person name="Matsuura K."/>
            <person name="Barry K."/>
            <person name="Labutti K."/>
            <person name="Kuo R."/>
            <person name="Ohm R.A."/>
            <person name="Bhattacharya S.S."/>
            <person name="Shirouzu T."/>
            <person name="Yoshinaga Y."/>
            <person name="Martin F.M."/>
            <person name="Grigoriev I.V."/>
            <person name="Hibbett D.S."/>
        </authorList>
    </citation>
    <scope>NUCLEOTIDE SEQUENCE [LARGE SCALE GENOMIC DNA]</scope>
    <source>
        <strain evidence="3 4">HHB12733</strain>
    </source>
</reference>
<sequence>MSSSDTFGIPGPGLGPELPENPSEDPNVTATLAQAPGSPSSSTRSSSTTTTSSTTTSTTTSTTSSASSSTSSSTLSTSLPLSTTSASSPSAPDPTFSTPFSTSPPATFTSPPTSQVSSSRSTPNTWTVVGGVLGGISFLAVLALVLWFILRRRRRRAIMNFEQFDASLDLSEEEVATATPIPNEKLSAVVSFHATPPAPEPTRLAVDPHLTNEVVDRVLELLAARIDPYRPGDRPASGTLPPPEYRDARPYD</sequence>
<dbReference type="STRING" id="1353952.A0A165EU80"/>
<dbReference type="InParanoid" id="A0A165EU80"/>
<keyword evidence="4" id="KW-1185">Reference proteome</keyword>
<dbReference type="Gene3D" id="1.20.5.510">
    <property type="entry name" value="Single helix bin"/>
    <property type="match status" value="1"/>
</dbReference>
<feature type="transmembrane region" description="Helical" evidence="2">
    <location>
        <begin position="126"/>
        <end position="150"/>
    </location>
</feature>
<feature type="region of interest" description="Disordered" evidence="1">
    <location>
        <begin position="228"/>
        <end position="252"/>
    </location>
</feature>
<evidence type="ECO:0000313" key="4">
    <source>
        <dbReference type="Proteomes" id="UP000076842"/>
    </source>
</evidence>